<evidence type="ECO:0008006" key="2">
    <source>
        <dbReference type="Google" id="ProtNLM"/>
    </source>
</evidence>
<name>A0A645D1A8_9ZZZZ</name>
<sequence>MLRWLPENKEMALLLVNRSERAQAVTLHPDDIPQGADGESPVALDQILVDVLTQETITPTNGEAQTLLPPMSARLYLSQT</sequence>
<proteinExistence type="predicted"/>
<dbReference type="SUPFAM" id="SSF51011">
    <property type="entry name" value="Glycosyl hydrolase domain"/>
    <property type="match status" value="1"/>
</dbReference>
<dbReference type="EMBL" id="VSSQ01031822">
    <property type="protein sequence ID" value="MPM82873.1"/>
    <property type="molecule type" value="Genomic_DNA"/>
</dbReference>
<dbReference type="AlphaFoldDB" id="A0A645D1A8"/>
<organism evidence="1">
    <name type="scientific">bioreactor metagenome</name>
    <dbReference type="NCBI Taxonomy" id="1076179"/>
    <lineage>
        <taxon>unclassified sequences</taxon>
        <taxon>metagenomes</taxon>
        <taxon>ecological metagenomes</taxon>
    </lineage>
</organism>
<protein>
    <recommendedName>
        <fullName evidence="2">Maltogenic Amylase C-terminal domain-containing protein</fullName>
    </recommendedName>
</protein>
<gene>
    <name evidence="1" type="ORF">SDC9_129935</name>
</gene>
<dbReference type="Gene3D" id="2.60.40.1180">
    <property type="entry name" value="Golgi alpha-mannosidase II"/>
    <property type="match status" value="1"/>
</dbReference>
<accession>A0A645D1A8</accession>
<dbReference type="InterPro" id="IPR013780">
    <property type="entry name" value="Glyco_hydro_b"/>
</dbReference>
<reference evidence="1" key="1">
    <citation type="submission" date="2019-08" db="EMBL/GenBank/DDBJ databases">
        <authorList>
            <person name="Kucharzyk K."/>
            <person name="Murdoch R.W."/>
            <person name="Higgins S."/>
            <person name="Loffler F."/>
        </authorList>
    </citation>
    <scope>NUCLEOTIDE SEQUENCE</scope>
</reference>
<evidence type="ECO:0000313" key="1">
    <source>
        <dbReference type="EMBL" id="MPM82873.1"/>
    </source>
</evidence>
<comment type="caution">
    <text evidence="1">The sequence shown here is derived from an EMBL/GenBank/DDBJ whole genome shotgun (WGS) entry which is preliminary data.</text>
</comment>